<dbReference type="AlphaFoldDB" id="A0A1B7LCZ7"/>
<gene>
    <name evidence="2" type="ORF">A6M21_12500</name>
</gene>
<dbReference type="InterPro" id="IPR009706">
    <property type="entry name" value="DUF1287"/>
</dbReference>
<evidence type="ECO:0000313" key="3">
    <source>
        <dbReference type="Proteomes" id="UP000078532"/>
    </source>
</evidence>
<comment type="caution">
    <text evidence="2">The sequence shown here is derived from an EMBL/GenBank/DDBJ whole genome shotgun (WGS) entry which is preliminary data.</text>
</comment>
<accession>A0A1B7LCZ7</accession>
<evidence type="ECO:0000313" key="2">
    <source>
        <dbReference type="EMBL" id="OAT80806.1"/>
    </source>
</evidence>
<keyword evidence="1" id="KW-0812">Transmembrane</keyword>
<organism evidence="2 3">
    <name type="scientific">Desulfotomaculum copahuensis</name>
    <dbReference type="NCBI Taxonomy" id="1838280"/>
    <lineage>
        <taxon>Bacteria</taxon>
        <taxon>Bacillati</taxon>
        <taxon>Bacillota</taxon>
        <taxon>Clostridia</taxon>
        <taxon>Eubacteriales</taxon>
        <taxon>Desulfotomaculaceae</taxon>
        <taxon>Desulfotomaculum</taxon>
    </lineage>
</organism>
<dbReference type="Pfam" id="PF06940">
    <property type="entry name" value="DUF1287"/>
    <property type="match status" value="1"/>
</dbReference>
<evidence type="ECO:0000256" key="1">
    <source>
        <dbReference type="SAM" id="Phobius"/>
    </source>
</evidence>
<reference evidence="2 3" key="1">
    <citation type="submission" date="2016-04" db="EMBL/GenBank/DDBJ databases">
        <authorList>
            <person name="Evans L.H."/>
            <person name="Alamgir A."/>
            <person name="Owens N."/>
            <person name="Weber N.D."/>
            <person name="Virtaneva K."/>
            <person name="Barbian K."/>
            <person name="Babar A."/>
            <person name="Rosenke K."/>
        </authorList>
    </citation>
    <scope>NUCLEOTIDE SEQUENCE [LARGE SCALE GENOMIC DNA]</scope>
    <source>
        <strain evidence="2 3">LMa1</strain>
    </source>
</reference>
<sequence length="242" mass="27355">MQPGRINGNSTAMAEWNNLIMRHKSMDRGVILVGYLDAGEGVGIRYIKWPLLFIVFLFAGGLYIFIFHTYNPGKMQAITNDQSLSRQERFVSAAESLRGVLYDYARGHLVKYGLLVCTDVPRLCYPAAGINLERLMAADYRLHPEHYPGLPGNDPGSPYFSRRVQNIYAFFKDTNRLVGNCSTPKPGDTVFYGQAHVTMVVKVYPDHTYDEIEAAPGIVFTAIHRHKPWAPRDVGRFKRLAL</sequence>
<protein>
    <recommendedName>
        <fullName evidence="4">DUF1287 domain-containing protein</fullName>
    </recommendedName>
</protein>
<keyword evidence="1" id="KW-0472">Membrane</keyword>
<name>A0A1B7LCZ7_9FIRM</name>
<feature type="transmembrane region" description="Helical" evidence="1">
    <location>
        <begin position="46"/>
        <end position="66"/>
    </location>
</feature>
<evidence type="ECO:0008006" key="4">
    <source>
        <dbReference type="Google" id="ProtNLM"/>
    </source>
</evidence>
<keyword evidence="3" id="KW-1185">Reference proteome</keyword>
<dbReference type="Proteomes" id="UP000078532">
    <property type="component" value="Unassembled WGS sequence"/>
</dbReference>
<keyword evidence="1" id="KW-1133">Transmembrane helix</keyword>
<proteinExistence type="predicted"/>
<dbReference type="EMBL" id="LYVF01000172">
    <property type="protein sequence ID" value="OAT80806.1"/>
    <property type="molecule type" value="Genomic_DNA"/>
</dbReference>